<gene>
    <name evidence="2" type="ORF">IAC87_04090</name>
</gene>
<evidence type="ECO:0000256" key="1">
    <source>
        <dbReference type="SAM" id="Phobius"/>
    </source>
</evidence>
<dbReference type="AlphaFoldDB" id="A0A9D9J004"/>
<feature type="non-terminal residue" evidence="2">
    <location>
        <position position="144"/>
    </location>
</feature>
<accession>A0A9D9J004</accession>
<protein>
    <submittedName>
        <fullName evidence="2">Uncharacterized protein</fullName>
    </submittedName>
</protein>
<keyword evidence="1" id="KW-0472">Membrane</keyword>
<evidence type="ECO:0000313" key="2">
    <source>
        <dbReference type="EMBL" id="MBO8481710.1"/>
    </source>
</evidence>
<feature type="transmembrane region" description="Helical" evidence="1">
    <location>
        <begin position="12"/>
        <end position="36"/>
    </location>
</feature>
<proteinExistence type="predicted"/>
<dbReference type="Proteomes" id="UP000823772">
    <property type="component" value="Unassembled WGS sequence"/>
</dbReference>
<reference evidence="2" key="2">
    <citation type="journal article" date="2021" name="PeerJ">
        <title>Extensive microbial diversity within the chicken gut microbiome revealed by metagenomics and culture.</title>
        <authorList>
            <person name="Gilroy R."/>
            <person name="Ravi A."/>
            <person name="Getino M."/>
            <person name="Pursley I."/>
            <person name="Horton D.L."/>
            <person name="Alikhan N.F."/>
            <person name="Baker D."/>
            <person name="Gharbi K."/>
            <person name="Hall N."/>
            <person name="Watson M."/>
            <person name="Adriaenssens E.M."/>
            <person name="Foster-Nyarko E."/>
            <person name="Jarju S."/>
            <person name="Secka A."/>
            <person name="Antonio M."/>
            <person name="Oren A."/>
            <person name="Chaudhuri R.R."/>
            <person name="La Ragione R."/>
            <person name="Hildebrand F."/>
            <person name="Pallen M.J."/>
        </authorList>
    </citation>
    <scope>NUCLEOTIDE SEQUENCE</scope>
    <source>
        <strain evidence="2">B3-2255</strain>
    </source>
</reference>
<keyword evidence="1" id="KW-1133">Transmembrane helix</keyword>
<feature type="transmembrane region" description="Helical" evidence="1">
    <location>
        <begin position="48"/>
        <end position="73"/>
    </location>
</feature>
<feature type="transmembrane region" description="Helical" evidence="1">
    <location>
        <begin position="85"/>
        <end position="108"/>
    </location>
</feature>
<sequence>MRNTIPDYIADSGNLVLNIILTTVFAVIFIAVYAFFSQTTWFDLHDESRFLFTAGFISASELLLIISNTALFYKHRKKPLSTALFAVWIFLEIFLIAAMYTGIAAFIACQDSWTGTYFPHWISCFLRTYPKAFLVTGIAIGIPY</sequence>
<keyword evidence="1" id="KW-0812">Transmembrane</keyword>
<reference evidence="2" key="1">
    <citation type="submission" date="2020-10" db="EMBL/GenBank/DDBJ databases">
        <authorList>
            <person name="Gilroy R."/>
        </authorList>
    </citation>
    <scope>NUCLEOTIDE SEQUENCE</scope>
    <source>
        <strain evidence="2">B3-2255</strain>
    </source>
</reference>
<dbReference type="EMBL" id="JADILY010000083">
    <property type="protein sequence ID" value="MBO8481710.1"/>
    <property type="molecule type" value="Genomic_DNA"/>
</dbReference>
<name>A0A9D9J004_9BACT</name>
<organism evidence="2 3">
    <name type="scientific">Candidatus Merdivivens faecigallinarum</name>
    <dbReference type="NCBI Taxonomy" id="2840871"/>
    <lineage>
        <taxon>Bacteria</taxon>
        <taxon>Pseudomonadati</taxon>
        <taxon>Bacteroidota</taxon>
        <taxon>Bacteroidia</taxon>
        <taxon>Bacteroidales</taxon>
        <taxon>Muribaculaceae</taxon>
        <taxon>Muribaculaceae incertae sedis</taxon>
        <taxon>Candidatus Merdivivens</taxon>
    </lineage>
</organism>
<evidence type="ECO:0000313" key="3">
    <source>
        <dbReference type="Proteomes" id="UP000823772"/>
    </source>
</evidence>
<comment type="caution">
    <text evidence="2">The sequence shown here is derived from an EMBL/GenBank/DDBJ whole genome shotgun (WGS) entry which is preliminary data.</text>
</comment>